<evidence type="ECO:0000313" key="2">
    <source>
        <dbReference type="Proteomes" id="UP000593570"/>
    </source>
</evidence>
<dbReference type="InterPro" id="IPR036250">
    <property type="entry name" value="AcylCo_DH-like_C"/>
</dbReference>
<reference evidence="1 2" key="1">
    <citation type="journal article" date="2020" name="bioRxiv">
        <title>A chromosome-scale genome assembly for the Fusarium oxysporum strain Fo5176 to establish a model Arabidopsis-fungal pathosystem.</title>
        <authorList>
            <person name="Fokkens L."/>
            <person name="Guo L."/>
            <person name="Dora S."/>
            <person name="Wang B."/>
            <person name="Ye K."/>
            <person name="Sanchez-Rodriguez C."/>
            <person name="Croll D."/>
        </authorList>
    </citation>
    <scope>NUCLEOTIDE SEQUENCE [LARGE SCALE GENOMIC DNA]</scope>
    <source>
        <strain evidence="1 2">Fo5176</strain>
    </source>
</reference>
<evidence type="ECO:0000313" key="1">
    <source>
        <dbReference type="EMBL" id="KAF6528547.1"/>
    </source>
</evidence>
<accession>A0A8H6H3L6</accession>
<proteinExistence type="predicted"/>
<gene>
    <name evidence="1" type="ORF">HZS61_008849</name>
</gene>
<dbReference type="Gene3D" id="1.20.140.10">
    <property type="entry name" value="Butyryl-CoA Dehydrogenase, subunit A, domain 3"/>
    <property type="match status" value="1"/>
</dbReference>
<name>A0A8H6H3L6_FUSOX</name>
<dbReference type="SUPFAM" id="SSF47203">
    <property type="entry name" value="Acyl-CoA dehydrogenase C-terminal domain-like"/>
    <property type="match status" value="1"/>
</dbReference>
<organism evidence="1 2">
    <name type="scientific">Fusarium oxysporum f. sp. conglutinans</name>
    <dbReference type="NCBI Taxonomy" id="100902"/>
    <lineage>
        <taxon>Eukaryota</taxon>
        <taxon>Fungi</taxon>
        <taxon>Dikarya</taxon>
        <taxon>Ascomycota</taxon>
        <taxon>Pezizomycotina</taxon>
        <taxon>Sordariomycetes</taxon>
        <taxon>Hypocreomycetidae</taxon>
        <taxon>Hypocreales</taxon>
        <taxon>Nectriaceae</taxon>
        <taxon>Fusarium</taxon>
        <taxon>Fusarium oxysporum species complex</taxon>
    </lineage>
</organism>
<dbReference type="Proteomes" id="UP000593570">
    <property type="component" value="Unassembled WGS sequence"/>
</dbReference>
<comment type="caution">
    <text evidence="1">The sequence shown here is derived from an EMBL/GenBank/DDBJ whole genome shotgun (WGS) entry which is preliminary data.</text>
</comment>
<dbReference type="AlphaFoldDB" id="A0A8H6H3L6"/>
<protein>
    <submittedName>
        <fullName evidence="1">Uncharacterized protein</fullName>
    </submittedName>
</protein>
<dbReference type="EMBL" id="JACDXP010000002">
    <property type="protein sequence ID" value="KAF6528547.1"/>
    <property type="molecule type" value="Genomic_DNA"/>
</dbReference>
<dbReference type="GO" id="GO:0016627">
    <property type="term" value="F:oxidoreductase activity, acting on the CH-CH group of donors"/>
    <property type="evidence" value="ECO:0007669"/>
    <property type="project" value="InterPro"/>
</dbReference>
<sequence length="105" mass="11606">MCPDLSDPTQHALASIFKATVVKASQVLRPLAERCGWQGLFAYNQISELDLTFQGNAIAEGDTLVLCIHLYVTAPITSDKSWESFMNSLQAFKSPEEFITPLSKL</sequence>